<dbReference type="Pfam" id="PF09334">
    <property type="entry name" value="tRNA-synt_1g"/>
    <property type="match status" value="1"/>
</dbReference>
<proteinExistence type="inferred from homology"/>
<dbReference type="InterPro" id="IPR029038">
    <property type="entry name" value="MetRS_Zn"/>
</dbReference>
<protein>
    <submittedName>
        <fullName evidence="10">tRNA synthetases class I family protein</fullName>
    </submittedName>
</protein>
<dbReference type="RefSeq" id="WP_059443153.1">
    <property type="nucleotide sequence ID" value="NZ_KN150849.1"/>
</dbReference>
<dbReference type="Gene3D" id="3.40.50.620">
    <property type="entry name" value="HUPs"/>
    <property type="match status" value="1"/>
</dbReference>
<evidence type="ECO:0000313" key="11">
    <source>
        <dbReference type="Proteomes" id="UP000029590"/>
    </source>
</evidence>
<evidence type="ECO:0000256" key="1">
    <source>
        <dbReference type="ARBA" id="ARBA00022598"/>
    </source>
</evidence>
<name>A0AAW3ERJ0_BURGA</name>
<keyword evidence="3 7" id="KW-0067">ATP-binding</keyword>
<dbReference type="InterPro" id="IPR015413">
    <property type="entry name" value="Methionyl/Leucyl_tRNA_Synth"/>
</dbReference>
<dbReference type="GO" id="GO:0005524">
    <property type="term" value="F:ATP binding"/>
    <property type="evidence" value="ECO:0007669"/>
    <property type="project" value="UniProtKB-KW"/>
</dbReference>
<dbReference type="Pfam" id="PF07883">
    <property type="entry name" value="Cupin_2"/>
    <property type="match status" value="1"/>
</dbReference>
<comment type="caution">
    <text evidence="10">The sequence shown here is derived from an EMBL/GenBank/DDBJ whole genome shotgun (WGS) entry which is preliminary data.</text>
</comment>
<keyword evidence="5 7" id="KW-0030">Aminoacyl-tRNA synthetase</keyword>
<evidence type="ECO:0000259" key="9">
    <source>
        <dbReference type="Pfam" id="PF09334"/>
    </source>
</evidence>
<sequence length="496" mass="55209">MQVAKFDERILVETFGMRMASMDLSLPVAAAHGVVAPGTESALHRHDETELFVIVAGKGFVRDDAMGERPVSAGDVIVVEAFDTHVLVNRGDENLVFVDLYWRDAISASTRSEASNDERPDARPIFVFSTPPTPNGDLHLGHLSGPYLGADVYTRFQRMNGRRAFHLTGSDDFQSYVVSKARQLETDPQHVADRFTAEIRATLESMDIEIDQFTVSSKAPGYQRSLQTFFERLVASGGVTLRSEPAAFDATTGAYLYECDIGGRCPSCGAACGGNICEECGVPNLAYDLVEPVSKLSGEAPRIGELERHTIDLDAHREPLLAALRKGRAAPRLHALAEQILARRSFRLPITHPQPWGVSPREPAEARQVIWAWPEMAFGFLFGIEALGTRLEQDWQLSRPDKDWRIVHFFGYDNSFYHTVLYPALYRLVYPDWSPNIDYHVNEFYLLDGLNARRGGACEFRPGRLASNPARHADPLGSLARSAGRAHTSRLRRNRA</sequence>
<dbReference type="InterPro" id="IPR013096">
    <property type="entry name" value="Cupin_2"/>
</dbReference>
<comment type="catalytic activity">
    <reaction evidence="6">
        <text>tRNA(Met) + L-methionine + ATP = L-methionyl-tRNA(Met) + AMP + diphosphate</text>
        <dbReference type="Rhea" id="RHEA:13481"/>
        <dbReference type="Rhea" id="RHEA-COMP:9667"/>
        <dbReference type="Rhea" id="RHEA-COMP:9698"/>
        <dbReference type="ChEBI" id="CHEBI:30616"/>
        <dbReference type="ChEBI" id="CHEBI:33019"/>
        <dbReference type="ChEBI" id="CHEBI:57844"/>
        <dbReference type="ChEBI" id="CHEBI:78442"/>
        <dbReference type="ChEBI" id="CHEBI:78530"/>
        <dbReference type="ChEBI" id="CHEBI:456215"/>
        <dbReference type="EC" id="6.1.1.10"/>
    </reaction>
</comment>
<dbReference type="InterPro" id="IPR014729">
    <property type="entry name" value="Rossmann-like_a/b/a_fold"/>
</dbReference>
<dbReference type="InterPro" id="IPR023458">
    <property type="entry name" value="Met-tRNA_ligase_1"/>
</dbReference>
<accession>A0AAW3ERJ0</accession>
<dbReference type="InterPro" id="IPR001412">
    <property type="entry name" value="aa-tRNA-synth_I_CS"/>
</dbReference>
<evidence type="ECO:0000259" key="8">
    <source>
        <dbReference type="Pfam" id="PF07883"/>
    </source>
</evidence>
<keyword evidence="1 7" id="KW-0436">Ligase</keyword>
<dbReference type="PANTHER" id="PTHR45765:SF1">
    <property type="entry name" value="METHIONINE--TRNA LIGASE, CYTOPLASMIC"/>
    <property type="match status" value="1"/>
</dbReference>
<evidence type="ECO:0000256" key="5">
    <source>
        <dbReference type="ARBA" id="ARBA00023146"/>
    </source>
</evidence>
<evidence type="ECO:0000256" key="6">
    <source>
        <dbReference type="ARBA" id="ARBA00047364"/>
    </source>
</evidence>
<dbReference type="GO" id="GO:0004825">
    <property type="term" value="F:methionine-tRNA ligase activity"/>
    <property type="evidence" value="ECO:0007669"/>
    <property type="project" value="UniProtKB-EC"/>
</dbReference>
<dbReference type="SUPFAM" id="SSF51182">
    <property type="entry name" value="RmlC-like cupins"/>
    <property type="match status" value="1"/>
</dbReference>
<comment type="similarity">
    <text evidence="7">Belongs to the class-I aminoacyl-tRNA synthetase family.</text>
</comment>
<evidence type="ECO:0000256" key="7">
    <source>
        <dbReference type="RuleBase" id="RU363039"/>
    </source>
</evidence>
<keyword evidence="4 7" id="KW-0648">Protein biosynthesis</keyword>
<dbReference type="GO" id="GO:0006431">
    <property type="term" value="P:methionyl-tRNA aminoacylation"/>
    <property type="evidence" value="ECO:0007669"/>
    <property type="project" value="TreeGrafter"/>
</dbReference>
<dbReference type="AlphaFoldDB" id="A0AAW3ERJ0"/>
<evidence type="ECO:0000313" key="10">
    <source>
        <dbReference type="EMBL" id="KGC09730.1"/>
    </source>
</evidence>
<dbReference type="Proteomes" id="UP000029590">
    <property type="component" value="Unassembled WGS sequence"/>
</dbReference>
<dbReference type="SUPFAM" id="SSF52374">
    <property type="entry name" value="Nucleotidylyl transferase"/>
    <property type="match status" value="1"/>
</dbReference>
<dbReference type="Gene3D" id="2.20.28.20">
    <property type="entry name" value="Methionyl-tRNA synthetase, Zn-domain"/>
    <property type="match status" value="1"/>
</dbReference>
<dbReference type="GO" id="GO:0005829">
    <property type="term" value="C:cytosol"/>
    <property type="evidence" value="ECO:0007669"/>
    <property type="project" value="TreeGrafter"/>
</dbReference>
<evidence type="ECO:0000256" key="2">
    <source>
        <dbReference type="ARBA" id="ARBA00022741"/>
    </source>
</evidence>
<keyword evidence="2 7" id="KW-0547">Nucleotide-binding</keyword>
<dbReference type="EMBL" id="JPGG01000018">
    <property type="protein sequence ID" value="KGC09730.1"/>
    <property type="molecule type" value="Genomic_DNA"/>
</dbReference>
<dbReference type="InterPro" id="IPR014710">
    <property type="entry name" value="RmlC-like_jellyroll"/>
</dbReference>
<evidence type="ECO:0000256" key="3">
    <source>
        <dbReference type="ARBA" id="ARBA00022840"/>
    </source>
</evidence>
<feature type="domain" description="Methionyl/Leucyl tRNA synthetase" evidence="9">
    <location>
        <begin position="130"/>
        <end position="444"/>
    </location>
</feature>
<dbReference type="PANTHER" id="PTHR45765">
    <property type="entry name" value="METHIONINE--TRNA LIGASE"/>
    <property type="match status" value="1"/>
</dbReference>
<feature type="domain" description="Cupin type-2" evidence="8">
    <location>
        <begin position="34"/>
        <end position="101"/>
    </location>
</feature>
<dbReference type="Gene3D" id="2.60.120.10">
    <property type="entry name" value="Jelly Rolls"/>
    <property type="match status" value="1"/>
</dbReference>
<dbReference type="PROSITE" id="PS00178">
    <property type="entry name" value="AA_TRNA_LIGASE_I"/>
    <property type="match status" value="1"/>
</dbReference>
<evidence type="ECO:0000256" key="4">
    <source>
        <dbReference type="ARBA" id="ARBA00022917"/>
    </source>
</evidence>
<gene>
    <name evidence="10" type="ORF">DM48_6695</name>
</gene>
<reference evidence="10 11" key="1">
    <citation type="submission" date="2014-04" db="EMBL/GenBank/DDBJ databases">
        <authorList>
            <person name="Bishop-Lilly K.A."/>
            <person name="Broomall S.M."/>
            <person name="Chain P.S."/>
            <person name="Chertkov O."/>
            <person name="Coyne S.R."/>
            <person name="Daligault H.E."/>
            <person name="Davenport K.W."/>
            <person name="Erkkila T."/>
            <person name="Frey K.G."/>
            <person name="Gibbons H.S."/>
            <person name="Gu W."/>
            <person name="Jaissle J."/>
            <person name="Johnson S.L."/>
            <person name="Koroleva G.I."/>
            <person name="Ladner J.T."/>
            <person name="Lo C.-C."/>
            <person name="Minogue T.D."/>
            <person name="Munk C."/>
            <person name="Palacios G.F."/>
            <person name="Redden C.L."/>
            <person name="Rosenzweig C.N."/>
            <person name="Scholz M.B."/>
            <person name="Teshima H."/>
            <person name="Xu Y."/>
        </authorList>
    </citation>
    <scope>NUCLEOTIDE SEQUENCE [LARGE SCALE GENOMIC DNA]</scope>
    <source>
        <strain evidence="11">gladioli</strain>
    </source>
</reference>
<dbReference type="InterPro" id="IPR011051">
    <property type="entry name" value="RmlC_Cupin_sf"/>
</dbReference>
<organism evidence="10 11">
    <name type="scientific">Burkholderia gladioli</name>
    <name type="common">Pseudomonas marginata</name>
    <name type="synonym">Phytomonas marginata</name>
    <dbReference type="NCBI Taxonomy" id="28095"/>
    <lineage>
        <taxon>Bacteria</taxon>
        <taxon>Pseudomonadati</taxon>
        <taxon>Pseudomonadota</taxon>
        <taxon>Betaproteobacteria</taxon>
        <taxon>Burkholderiales</taxon>
        <taxon>Burkholderiaceae</taxon>
        <taxon>Burkholderia</taxon>
    </lineage>
</organism>